<accession>A0A5C4NBM8</accession>
<keyword evidence="1" id="KW-0472">Membrane</keyword>
<dbReference type="NCBIfam" id="NF033773">
    <property type="entry name" value="tellur_TrgA"/>
    <property type="match status" value="1"/>
</dbReference>
<feature type="transmembrane region" description="Helical" evidence="1">
    <location>
        <begin position="69"/>
        <end position="89"/>
    </location>
</feature>
<sequence length="146" mass="15693">MPTAAKLVAAALFAALAWWVSQMVEPMFPEGTDLGRFAEYNGLIGLVIGWRVAGARARTTWPNAVAHGLTSAFGMTLMALFLHSTALMLSQSFRKVYEGPVEAVVDVVRLMVGNAHFVVTPTIMATLVAGGILGGLVTEWVARNYR</sequence>
<dbReference type="RefSeq" id="WP_139081895.1">
    <property type="nucleotide sequence ID" value="NZ_VDFV01000014.1"/>
</dbReference>
<organism evidence="2 3">
    <name type="scientific">Rubellimicrobium roseum</name>
    <dbReference type="NCBI Taxonomy" id="687525"/>
    <lineage>
        <taxon>Bacteria</taxon>
        <taxon>Pseudomonadati</taxon>
        <taxon>Pseudomonadota</taxon>
        <taxon>Alphaproteobacteria</taxon>
        <taxon>Rhodobacterales</taxon>
        <taxon>Roseobacteraceae</taxon>
        <taxon>Rubellimicrobium</taxon>
    </lineage>
</organism>
<evidence type="ECO:0000313" key="2">
    <source>
        <dbReference type="EMBL" id="TNC71442.1"/>
    </source>
</evidence>
<dbReference type="InterPro" id="IPR047784">
    <property type="entry name" value="TrgA"/>
</dbReference>
<comment type="caution">
    <text evidence="2">The sequence shown here is derived from an EMBL/GenBank/DDBJ whole genome shotgun (WGS) entry which is preliminary data.</text>
</comment>
<evidence type="ECO:0000313" key="3">
    <source>
        <dbReference type="Proteomes" id="UP000305709"/>
    </source>
</evidence>
<dbReference type="OrthoDB" id="7869508at2"/>
<dbReference type="Proteomes" id="UP000305709">
    <property type="component" value="Unassembled WGS sequence"/>
</dbReference>
<feature type="transmembrane region" description="Helical" evidence="1">
    <location>
        <begin position="117"/>
        <end position="137"/>
    </location>
</feature>
<name>A0A5C4NBM8_9RHOB</name>
<dbReference type="AlphaFoldDB" id="A0A5C4NBM8"/>
<evidence type="ECO:0000256" key="1">
    <source>
        <dbReference type="SAM" id="Phobius"/>
    </source>
</evidence>
<keyword evidence="1" id="KW-0812">Transmembrane</keyword>
<proteinExistence type="predicted"/>
<reference evidence="2 3" key="1">
    <citation type="submission" date="2019-06" db="EMBL/GenBank/DDBJ databases">
        <authorList>
            <person name="Jiang L."/>
        </authorList>
    </citation>
    <scope>NUCLEOTIDE SEQUENCE [LARGE SCALE GENOMIC DNA]</scope>
    <source>
        <strain evidence="2 3">YIM 48858</strain>
    </source>
</reference>
<keyword evidence="1" id="KW-1133">Transmembrane helix</keyword>
<gene>
    <name evidence="2" type="ORF">FHG71_11865</name>
</gene>
<protein>
    <submittedName>
        <fullName evidence="2">TrgA family protein</fullName>
    </submittedName>
</protein>
<keyword evidence="3" id="KW-1185">Reference proteome</keyword>
<dbReference type="EMBL" id="VDFV01000014">
    <property type="protein sequence ID" value="TNC71442.1"/>
    <property type="molecule type" value="Genomic_DNA"/>
</dbReference>